<evidence type="ECO:0000256" key="2">
    <source>
        <dbReference type="ARBA" id="ARBA00022679"/>
    </source>
</evidence>
<comment type="caution">
    <text evidence="6">The sequence shown here is derived from an EMBL/GenBank/DDBJ whole genome shotgun (WGS) entry which is preliminary data.</text>
</comment>
<proteinExistence type="predicted"/>
<reference evidence="6" key="1">
    <citation type="submission" date="2019-11" db="EMBL/GenBank/DDBJ databases">
        <title>Bipolaris sorokiniana Genome sequencing.</title>
        <authorList>
            <person name="Wang H."/>
        </authorList>
    </citation>
    <scope>NUCLEOTIDE SEQUENCE</scope>
</reference>
<keyword evidence="3" id="KW-0479">Metal-binding</keyword>
<dbReference type="GO" id="GO:0046872">
    <property type="term" value="F:metal ion binding"/>
    <property type="evidence" value="ECO:0007669"/>
    <property type="project" value="UniProtKB-KW"/>
</dbReference>
<gene>
    <name evidence="6" type="ORF">GGP41_001451</name>
</gene>
<dbReference type="PANTHER" id="PTHR12001">
    <property type="entry name" value="GERANYLGERANYL PYROPHOSPHATE SYNTHASE"/>
    <property type="match status" value="1"/>
</dbReference>
<dbReference type="InterPro" id="IPR033749">
    <property type="entry name" value="Polyprenyl_synt_CS"/>
</dbReference>
<evidence type="ECO:0000256" key="3">
    <source>
        <dbReference type="ARBA" id="ARBA00022723"/>
    </source>
</evidence>
<dbReference type="EC" id="2.5.1.29" evidence="1"/>
<dbReference type="SFLD" id="SFLDS00005">
    <property type="entry name" value="Isoprenoid_Synthase_Type_I"/>
    <property type="match status" value="1"/>
</dbReference>
<dbReference type="PROSITE" id="PS00723">
    <property type="entry name" value="POLYPRENYL_SYNTHASE_1"/>
    <property type="match status" value="1"/>
</dbReference>
<dbReference type="InterPro" id="IPR000092">
    <property type="entry name" value="Polyprenyl_synt"/>
</dbReference>
<dbReference type="Pfam" id="PF00348">
    <property type="entry name" value="polyprenyl_synt"/>
    <property type="match status" value="1"/>
</dbReference>
<dbReference type="GO" id="GO:0043386">
    <property type="term" value="P:mycotoxin biosynthetic process"/>
    <property type="evidence" value="ECO:0007669"/>
    <property type="project" value="UniProtKB-ARBA"/>
</dbReference>
<dbReference type="SUPFAM" id="SSF48576">
    <property type="entry name" value="Terpenoid synthases"/>
    <property type="match status" value="2"/>
</dbReference>
<evidence type="ECO:0000256" key="5">
    <source>
        <dbReference type="SAM" id="MobiDB-lite"/>
    </source>
</evidence>
<dbReference type="EMBL" id="WNKQ01000023">
    <property type="protein sequence ID" value="KAF5844376.1"/>
    <property type="molecule type" value="Genomic_DNA"/>
</dbReference>
<sequence>MAPSYDQPYSVLLDRNIYDPDNLCEGIDLRRHHAADLEDVGAFRCQEDWRRLVGPLERPFRGGLGPQFSFITVAVPNCIPERMEITSYALEFGFIHDDVIDEHIEDADLSDMEEGLEQGAKTGSIDERGASGKRVIAAQIMREMMAIDPERAMVVAKSWAAGVQHSARREELTNFQTLDEYIPYRSLDVGYMLWHGLVTFGCAITIPPEEEALCTEFLTPALSAASLVNDLFSFEKKKNDTNIQNAVYIIMKEHGCDEAEGRERLKARIRQEMAKFVQIVKDTKTRPDLSDDIKRYIDVMQYTLSGNVVWSAQCPRYNLKAKWNELQMLRAKHGVAKYPATFPPADGSMDHIWKKGSTQGETKGEKRKRHSVDGTNGVNETNRVNGTNGIKKPTISRVGVDSLQLNEVVSLALSTDLPNLTTDKIDASTKIVANNASQVILQPYAYITSMPSNGFRDQAVDSINKWLKTPPKATQKIKEIINILHTASLMLDDLQDNSPLRRGKPSTHNVYGTSQTINSATYQLTHATALAAGLSNPNCLRIFNEEINELYVGQSYDLYWTHNIICPTFGEYLRMVDMKTGGLFRMLTRLMTAESPLNGQISDSELNPLCCLIGSFFQIRNDYQNLVSAEYAQQKGFAEDLDEGKYSFTLIHCIRALEADPSLACEQMQLHSLLMKRRVEGKLTNEAKREILDTMKKTQSLEYTLEVLRELHNKLDNEVSRLEKKFGDDNFAMRLMMEMLKV</sequence>
<dbReference type="Gene3D" id="1.10.600.10">
    <property type="entry name" value="Farnesyl Diphosphate Synthase"/>
    <property type="match status" value="2"/>
</dbReference>
<feature type="region of interest" description="Disordered" evidence="5">
    <location>
        <begin position="349"/>
        <end position="390"/>
    </location>
</feature>
<accession>A0A8H5Z6K3</accession>
<evidence type="ECO:0000256" key="1">
    <source>
        <dbReference type="ARBA" id="ARBA00012382"/>
    </source>
</evidence>
<dbReference type="GO" id="GO:0046165">
    <property type="term" value="P:alcohol biosynthetic process"/>
    <property type="evidence" value="ECO:0007669"/>
    <property type="project" value="UniProtKB-ARBA"/>
</dbReference>
<keyword evidence="4" id="KW-0460">Magnesium</keyword>
<dbReference type="GO" id="GO:0004311">
    <property type="term" value="F:geranylgeranyl diphosphate synthase activity"/>
    <property type="evidence" value="ECO:0007669"/>
    <property type="project" value="UniProtKB-EC"/>
</dbReference>
<protein>
    <recommendedName>
        <fullName evidence="1">geranylgeranyl diphosphate synthase</fullName>
        <ecNumber evidence="1">2.5.1.29</ecNumber>
    </recommendedName>
</protein>
<evidence type="ECO:0000313" key="6">
    <source>
        <dbReference type="EMBL" id="KAF5844376.1"/>
    </source>
</evidence>
<dbReference type="AlphaFoldDB" id="A0A8H5Z6K3"/>
<dbReference type="InterPro" id="IPR008949">
    <property type="entry name" value="Isoprenoid_synthase_dom_sf"/>
</dbReference>
<evidence type="ECO:0000313" key="7">
    <source>
        <dbReference type="Proteomes" id="UP000624244"/>
    </source>
</evidence>
<dbReference type="Pfam" id="PF19086">
    <property type="entry name" value="Terpene_syn_C_2"/>
    <property type="match status" value="1"/>
</dbReference>
<name>A0A8H5Z6K3_COCSA</name>
<dbReference type="GO" id="GO:0008299">
    <property type="term" value="P:isoprenoid biosynthetic process"/>
    <property type="evidence" value="ECO:0007669"/>
    <property type="project" value="InterPro"/>
</dbReference>
<dbReference type="Proteomes" id="UP000624244">
    <property type="component" value="Unassembled WGS sequence"/>
</dbReference>
<evidence type="ECO:0000256" key="4">
    <source>
        <dbReference type="ARBA" id="ARBA00022842"/>
    </source>
</evidence>
<feature type="compositionally biased region" description="Polar residues" evidence="5">
    <location>
        <begin position="373"/>
        <end position="388"/>
    </location>
</feature>
<keyword evidence="2" id="KW-0808">Transferase</keyword>
<organism evidence="6 7">
    <name type="scientific">Cochliobolus sativus</name>
    <name type="common">Common root rot and spot blotch fungus</name>
    <name type="synonym">Bipolaris sorokiniana</name>
    <dbReference type="NCBI Taxonomy" id="45130"/>
    <lineage>
        <taxon>Eukaryota</taxon>
        <taxon>Fungi</taxon>
        <taxon>Dikarya</taxon>
        <taxon>Ascomycota</taxon>
        <taxon>Pezizomycotina</taxon>
        <taxon>Dothideomycetes</taxon>
        <taxon>Pleosporomycetidae</taxon>
        <taxon>Pleosporales</taxon>
        <taxon>Pleosporineae</taxon>
        <taxon>Pleosporaceae</taxon>
        <taxon>Bipolaris</taxon>
    </lineage>
</organism>
<dbReference type="PANTHER" id="PTHR12001:SF72">
    <property type="entry name" value="THIJ_PFPI FAMILY PROTEIN (AFU_ORTHOLOGUE AFUA_3G01210)-RELATED"/>
    <property type="match status" value="1"/>
</dbReference>